<dbReference type="AlphaFoldDB" id="A0A3D9FGE0"/>
<dbReference type="OrthoDB" id="9813158at2"/>
<dbReference type="InterPro" id="IPR006683">
    <property type="entry name" value="Thioestr_dom"/>
</dbReference>
<dbReference type="CDD" id="cd03443">
    <property type="entry name" value="PaaI_thioesterase"/>
    <property type="match status" value="1"/>
</dbReference>
<dbReference type="Gene3D" id="3.10.129.10">
    <property type="entry name" value="Hotdog Thioesterase"/>
    <property type="match status" value="1"/>
</dbReference>
<reference evidence="2 3" key="1">
    <citation type="submission" date="2018-07" db="EMBL/GenBank/DDBJ databases">
        <title>Genomic Encyclopedia of Type Strains, Phase IV (KMG-IV): sequencing the most valuable type-strain genomes for metagenomic binning, comparative biology and taxonomic classification.</title>
        <authorList>
            <person name="Goeker M."/>
        </authorList>
    </citation>
    <scope>NUCLEOTIDE SEQUENCE [LARGE SCALE GENOMIC DNA]</scope>
    <source>
        <strain evidence="2 3">DSM 26725</strain>
    </source>
</reference>
<accession>A0A3D9FGE0</accession>
<keyword evidence="3" id="KW-1185">Reference proteome</keyword>
<dbReference type="Proteomes" id="UP000256310">
    <property type="component" value="Unassembled WGS sequence"/>
</dbReference>
<sequence length="132" mass="14431">MTIALPPYAQALRIETSRDNNGRIVLTMPFGSHVQGRPNFLHGGAIAGLLEIAAFASLRDALGDEEATVQIKPITVTTDYMRGGRARLTYAAAVISRLGQRMANVESFAWQEEESKPIAAARMNFLLVRDKS</sequence>
<dbReference type="Pfam" id="PF03061">
    <property type="entry name" value="4HBT"/>
    <property type="match status" value="1"/>
</dbReference>
<proteinExistence type="predicted"/>
<organism evidence="2 3">
    <name type="scientific">Parasphingopyxis lamellibrachiae</name>
    <dbReference type="NCBI Taxonomy" id="680125"/>
    <lineage>
        <taxon>Bacteria</taxon>
        <taxon>Pseudomonadati</taxon>
        <taxon>Pseudomonadota</taxon>
        <taxon>Alphaproteobacteria</taxon>
        <taxon>Sphingomonadales</taxon>
        <taxon>Sphingomonadaceae</taxon>
        <taxon>Parasphingopyxis</taxon>
    </lineage>
</organism>
<name>A0A3D9FGE0_9SPHN</name>
<evidence type="ECO:0000259" key="1">
    <source>
        <dbReference type="Pfam" id="PF03061"/>
    </source>
</evidence>
<feature type="domain" description="Thioesterase" evidence="1">
    <location>
        <begin position="39"/>
        <end position="116"/>
    </location>
</feature>
<dbReference type="EMBL" id="QRDP01000004">
    <property type="protein sequence ID" value="RED16186.1"/>
    <property type="molecule type" value="Genomic_DNA"/>
</dbReference>
<dbReference type="SUPFAM" id="SSF54637">
    <property type="entry name" value="Thioesterase/thiol ester dehydrase-isomerase"/>
    <property type="match status" value="1"/>
</dbReference>
<dbReference type="GO" id="GO:0016790">
    <property type="term" value="F:thiolester hydrolase activity"/>
    <property type="evidence" value="ECO:0007669"/>
    <property type="project" value="UniProtKB-ARBA"/>
</dbReference>
<evidence type="ECO:0000313" key="2">
    <source>
        <dbReference type="EMBL" id="RED16186.1"/>
    </source>
</evidence>
<dbReference type="InterPro" id="IPR029069">
    <property type="entry name" value="HotDog_dom_sf"/>
</dbReference>
<protein>
    <submittedName>
        <fullName evidence="2">Uncharacterized protein (TIGR00369 family)</fullName>
    </submittedName>
</protein>
<evidence type="ECO:0000313" key="3">
    <source>
        <dbReference type="Proteomes" id="UP000256310"/>
    </source>
</evidence>
<dbReference type="RefSeq" id="WP_116235622.1">
    <property type="nucleotide sequence ID" value="NZ_QRDP01000004.1"/>
</dbReference>
<gene>
    <name evidence="2" type="ORF">DFR46_1202</name>
</gene>
<comment type="caution">
    <text evidence="2">The sequence shown here is derived from an EMBL/GenBank/DDBJ whole genome shotgun (WGS) entry which is preliminary data.</text>
</comment>